<dbReference type="eggNOG" id="COG0325">
    <property type="taxonomic scope" value="Bacteria"/>
</dbReference>
<dbReference type="PATRIC" id="fig|1224163.3.peg.1761"/>
<dbReference type="Proteomes" id="UP000015388">
    <property type="component" value="Chromosome"/>
</dbReference>
<evidence type="ECO:0000256" key="3">
    <source>
        <dbReference type="PIRSR" id="PIRSR004848-1"/>
    </source>
</evidence>
<dbReference type="AlphaFoldDB" id="S5T3K3"/>
<organism evidence="7 8">
    <name type="scientific">Corynebacterium maris DSM 45190</name>
    <dbReference type="NCBI Taxonomy" id="1224163"/>
    <lineage>
        <taxon>Bacteria</taxon>
        <taxon>Bacillati</taxon>
        <taxon>Actinomycetota</taxon>
        <taxon>Actinomycetes</taxon>
        <taxon>Mycobacteriales</taxon>
        <taxon>Corynebacteriaceae</taxon>
        <taxon>Corynebacterium</taxon>
    </lineage>
</organism>
<dbReference type="PROSITE" id="PS01211">
    <property type="entry name" value="UPF0001"/>
    <property type="match status" value="1"/>
</dbReference>
<evidence type="ECO:0000256" key="2">
    <source>
        <dbReference type="HAMAP-Rule" id="MF_02087"/>
    </source>
</evidence>
<comment type="cofactor">
    <cofactor evidence="3">
        <name>pyridoxal 5'-phosphate</name>
        <dbReference type="ChEBI" id="CHEBI:597326"/>
    </cofactor>
</comment>
<gene>
    <name evidence="7" type="ORF">B841_08760</name>
</gene>
<dbReference type="NCBIfam" id="TIGR00044">
    <property type="entry name" value="YggS family pyridoxal phosphate-dependent enzyme"/>
    <property type="match status" value="1"/>
</dbReference>
<dbReference type="PANTHER" id="PTHR10146:SF14">
    <property type="entry name" value="PYRIDOXAL PHOSPHATE HOMEOSTASIS PROTEIN"/>
    <property type="match status" value="1"/>
</dbReference>
<evidence type="ECO:0000259" key="6">
    <source>
        <dbReference type="Pfam" id="PF01168"/>
    </source>
</evidence>
<dbReference type="GO" id="GO:0030170">
    <property type="term" value="F:pyridoxal phosphate binding"/>
    <property type="evidence" value="ECO:0007669"/>
    <property type="project" value="UniProtKB-UniRule"/>
</dbReference>
<dbReference type="PIRSF" id="PIRSF004848">
    <property type="entry name" value="YBL036c_PLPDEIII"/>
    <property type="match status" value="1"/>
</dbReference>
<name>S5T3K3_9CORY</name>
<dbReference type="Gene3D" id="3.20.20.10">
    <property type="entry name" value="Alanine racemase"/>
    <property type="match status" value="1"/>
</dbReference>
<reference evidence="7 8" key="1">
    <citation type="submission" date="2012-11" db="EMBL/GenBank/DDBJ databases">
        <title>The complete genome sequence of Corynebacterium maris Coryn-1 (=DSM 45190).</title>
        <authorList>
            <person name="Schaffert L."/>
            <person name="Albersmeier A."/>
            <person name="Kalinowski J."/>
            <person name="Ruckert C."/>
        </authorList>
    </citation>
    <scope>NUCLEOTIDE SEQUENCE [LARGE SCALE GENOMIC DNA]</scope>
    <source>
        <strain evidence="8">Coryn-1</strain>
    </source>
</reference>
<dbReference type="InterPro" id="IPR011078">
    <property type="entry name" value="PyrdxlP_homeostasis"/>
</dbReference>
<keyword evidence="5" id="KW-0175">Coiled coil</keyword>
<feature type="domain" description="Alanine racemase N-terminal" evidence="6">
    <location>
        <begin position="14"/>
        <end position="238"/>
    </location>
</feature>
<dbReference type="OrthoDB" id="9804072at2"/>
<comment type="function">
    <text evidence="2">Pyridoxal 5'-phosphate (PLP)-binding protein, which is involved in PLP homeostasis.</text>
</comment>
<comment type="similarity">
    <text evidence="2 4">Belongs to the pyridoxal phosphate-binding protein YggS/PROSC family.</text>
</comment>
<dbReference type="PANTHER" id="PTHR10146">
    <property type="entry name" value="PROLINE SYNTHETASE CO-TRANSCRIBED BACTERIAL HOMOLOG PROTEIN"/>
    <property type="match status" value="1"/>
</dbReference>
<dbReference type="InterPro" id="IPR001608">
    <property type="entry name" value="Ala_racemase_N"/>
</dbReference>
<keyword evidence="8" id="KW-1185">Reference proteome</keyword>
<evidence type="ECO:0000256" key="4">
    <source>
        <dbReference type="RuleBase" id="RU004514"/>
    </source>
</evidence>
<dbReference type="EMBL" id="CP003924">
    <property type="protein sequence ID" value="AGS35225.1"/>
    <property type="molecule type" value="Genomic_DNA"/>
</dbReference>
<dbReference type="Pfam" id="PF01168">
    <property type="entry name" value="Ala_racemase_N"/>
    <property type="match status" value="1"/>
</dbReference>
<dbReference type="SUPFAM" id="SSF51419">
    <property type="entry name" value="PLP-binding barrel"/>
    <property type="match status" value="1"/>
</dbReference>
<dbReference type="RefSeq" id="WP_020935158.1">
    <property type="nucleotide sequence ID" value="NC_021915.1"/>
</dbReference>
<protein>
    <recommendedName>
        <fullName evidence="2">Pyridoxal phosphate homeostasis protein</fullName>
        <shortName evidence="2">PLP homeostasis protein</shortName>
    </recommendedName>
</protein>
<feature type="modified residue" description="N6-(pyridoxal phosphate)lysine" evidence="2 3">
    <location>
        <position position="43"/>
    </location>
</feature>
<dbReference type="KEGG" id="cmd:B841_08760"/>
<accession>S5T3K3</accession>
<evidence type="ECO:0000256" key="1">
    <source>
        <dbReference type="ARBA" id="ARBA00022898"/>
    </source>
</evidence>
<feature type="coiled-coil region" evidence="5">
    <location>
        <begin position="1"/>
        <end position="28"/>
    </location>
</feature>
<proteinExistence type="inferred from homology"/>
<sequence>MTDTAQHIEALRENLAAVRRRIAAAERAAGRTEGSVDLLPVTKFHPAEHVALLAELGITDVAENREQEARAKAEAIPALRFHMIGQIQSKKANAVARWAGAVHSLDSLKLATGLERGMALALERGERGEDNAVLPVYLQVSVDGDGARGGVPAADLDELADAVSDSEHLELAGLMVVPPLGEDPTPVFEKTRIMADEMGERLGRPLRLSAGMSGDLEAAVAAGSDVVRVGTDVMGHRPLA</sequence>
<dbReference type="STRING" id="1224163.B841_08760"/>
<dbReference type="HAMAP" id="MF_02087">
    <property type="entry name" value="PLP_homeostasis"/>
    <property type="match status" value="1"/>
</dbReference>
<evidence type="ECO:0000256" key="5">
    <source>
        <dbReference type="SAM" id="Coils"/>
    </source>
</evidence>
<dbReference type="InterPro" id="IPR029066">
    <property type="entry name" value="PLP-binding_barrel"/>
</dbReference>
<evidence type="ECO:0000313" key="8">
    <source>
        <dbReference type="Proteomes" id="UP000015388"/>
    </source>
</evidence>
<keyword evidence="1 2" id="KW-0663">Pyridoxal phosphate</keyword>
<evidence type="ECO:0000313" key="7">
    <source>
        <dbReference type="EMBL" id="AGS35225.1"/>
    </source>
</evidence>
<dbReference type="HOGENOM" id="CLU_059988_0_0_11"/>